<keyword evidence="3" id="KW-1185">Reference proteome</keyword>
<comment type="caution">
    <text evidence="2">The sequence shown here is derived from an EMBL/GenBank/DDBJ whole genome shotgun (WGS) entry which is preliminary data.</text>
</comment>
<keyword evidence="1" id="KW-1133">Transmembrane helix</keyword>
<protein>
    <submittedName>
        <fullName evidence="2">Uncharacterized protein</fullName>
    </submittedName>
</protein>
<evidence type="ECO:0000313" key="3">
    <source>
        <dbReference type="Proteomes" id="UP001168821"/>
    </source>
</evidence>
<name>A0AA38IYM2_9CUCU</name>
<gene>
    <name evidence="2" type="ORF">Zmor_005935</name>
</gene>
<accession>A0AA38IYM2</accession>
<organism evidence="2 3">
    <name type="scientific">Zophobas morio</name>
    <dbReference type="NCBI Taxonomy" id="2755281"/>
    <lineage>
        <taxon>Eukaryota</taxon>
        <taxon>Metazoa</taxon>
        <taxon>Ecdysozoa</taxon>
        <taxon>Arthropoda</taxon>
        <taxon>Hexapoda</taxon>
        <taxon>Insecta</taxon>
        <taxon>Pterygota</taxon>
        <taxon>Neoptera</taxon>
        <taxon>Endopterygota</taxon>
        <taxon>Coleoptera</taxon>
        <taxon>Polyphaga</taxon>
        <taxon>Cucujiformia</taxon>
        <taxon>Tenebrionidae</taxon>
        <taxon>Zophobas</taxon>
    </lineage>
</organism>
<evidence type="ECO:0000313" key="2">
    <source>
        <dbReference type="EMBL" id="KAJ3661544.1"/>
    </source>
</evidence>
<keyword evidence="1" id="KW-0812">Transmembrane</keyword>
<keyword evidence="1" id="KW-0472">Membrane</keyword>
<feature type="transmembrane region" description="Helical" evidence="1">
    <location>
        <begin position="64"/>
        <end position="82"/>
    </location>
</feature>
<evidence type="ECO:0000256" key="1">
    <source>
        <dbReference type="SAM" id="Phobius"/>
    </source>
</evidence>
<dbReference type="AlphaFoldDB" id="A0AA38IYM2"/>
<dbReference type="Proteomes" id="UP001168821">
    <property type="component" value="Unassembled WGS sequence"/>
</dbReference>
<sequence>MRRRAVLADPGKLVMAIASTAIVNEIYCPRLYKGCDIYYNFHCSIIDVGNDLHWQAMVDNGRSYFSLLWLALTVSSVFPTLFRELIVRRSNIFDFFFRFNSQGLNSSIKRGLIIINH</sequence>
<dbReference type="EMBL" id="JALNTZ010000002">
    <property type="protein sequence ID" value="KAJ3661544.1"/>
    <property type="molecule type" value="Genomic_DNA"/>
</dbReference>
<proteinExistence type="predicted"/>
<reference evidence="2" key="1">
    <citation type="journal article" date="2023" name="G3 (Bethesda)">
        <title>Whole genome assemblies of Zophobas morio and Tenebrio molitor.</title>
        <authorList>
            <person name="Kaur S."/>
            <person name="Stinson S.A."/>
            <person name="diCenzo G.C."/>
        </authorList>
    </citation>
    <scope>NUCLEOTIDE SEQUENCE</scope>
    <source>
        <strain evidence="2">QUZm001</strain>
    </source>
</reference>